<feature type="region of interest" description="Disordered" evidence="1">
    <location>
        <begin position="296"/>
        <end position="331"/>
    </location>
</feature>
<organism evidence="3 4">
    <name type="scientific">Rhizoctonia solani</name>
    <dbReference type="NCBI Taxonomy" id="456999"/>
    <lineage>
        <taxon>Eukaryota</taxon>
        <taxon>Fungi</taxon>
        <taxon>Dikarya</taxon>
        <taxon>Basidiomycota</taxon>
        <taxon>Agaricomycotina</taxon>
        <taxon>Agaricomycetes</taxon>
        <taxon>Cantharellales</taxon>
        <taxon>Ceratobasidiaceae</taxon>
        <taxon>Rhizoctonia</taxon>
    </lineage>
</organism>
<feature type="compositionally biased region" description="Basic and acidic residues" evidence="1">
    <location>
        <begin position="181"/>
        <end position="193"/>
    </location>
</feature>
<evidence type="ECO:0000256" key="1">
    <source>
        <dbReference type="SAM" id="MobiDB-lite"/>
    </source>
</evidence>
<gene>
    <name evidence="3" type="ORF">RHS04_06527</name>
</gene>
<dbReference type="Proteomes" id="UP000650582">
    <property type="component" value="Unassembled WGS sequence"/>
</dbReference>
<evidence type="ECO:0000313" key="4">
    <source>
        <dbReference type="Proteomes" id="UP000650582"/>
    </source>
</evidence>
<sequence length="331" mass="34787">MGFKSVWYLHLPFLGSHLFWLLVNQSRVRPRKGSLIVIVPNRATPSTIHHPSKTLTRLLASSNDSYNINSRIPSLDSLLEHLRSSGYMLVVQSADQGTTGQSHNTSKTQKQALLTLLPLTSSTNETKSIAPRSTASASVASSSRNIVARSPSNFLSISAPSAATPAAASQPPSSLSNLGVRKRETEDGEIREVNSSEAKRALVEVVDVVDVRPTADAAALGSSIASPPTPVTSPNQSVASPNLSFASPSIGTSSLSLSGIGSSAAPPKFAIASPAISPTSPYAYLQALGPPRTLTATVSQPVLTSSHQPLQATSSQHTRPSPQPKHRRQTA</sequence>
<evidence type="ECO:0000256" key="2">
    <source>
        <dbReference type="SAM" id="SignalP"/>
    </source>
</evidence>
<feature type="region of interest" description="Disordered" evidence="1">
    <location>
        <begin position="220"/>
        <end position="240"/>
    </location>
</feature>
<feature type="region of interest" description="Disordered" evidence="1">
    <location>
        <begin position="124"/>
        <end position="143"/>
    </location>
</feature>
<feature type="compositionally biased region" description="Polar residues" evidence="1">
    <location>
        <begin position="296"/>
        <end position="320"/>
    </location>
</feature>
<dbReference type="AlphaFoldDB" id="A0A8H7H416"/>
<keyword evidence="2" id="KW-0732">Signal</keyword>
<reference evidence="3" key="1">
    <citation type="submission" date="2020-09" db="EMBL/GenBank/DDBJ databases">
        <title>Comparative genome analyses of four rice-infecting Rhizoctonia solani isolates reveal extensive enrichment of homogalacturonan modification genes.</title>
        <authorList>
            <person name="Lee D.-Y."/>
            <person name="Jeon J."/>
            <person name="Kim K.-T."/>
            <person name="Cheong K."/>
            <person name="Song H."/>
            <person name="Choi G."/>
            <person name="Ko J."/>
            <person name="Opiyo S.O."/>
            <person name="Zuo S."/>
            <person name="Madhav S."/>
            <person name="Lee Y.-H."/>
            <person name="Wang G.-L."/>
        </authorList>
    </citation>
    <scope>NUCLEOTIDE SEQUENCE</scope>
    <source>
        <strain evidence="3">AG1-IA YN-7</strain>
    </source>
</reference>
<name>A0A8H7H416_9AGAM</name>
<feature type="signal peptide" evidence="2">
    <location>
        <begin position="1"/>
        <end position="25"/>
    </location>
</feature>
<feature type="chain" id="PRO_5034339501" evidence="2">
    <location>
        <begin position="26"/>
        <end position="331"/>
    </location>
</feature>
<protein>
    <submittedName>
        <fullName evidence="3">Uncharacterized protein</fullName>
    </submittedName>
</protein>
<dbReference type="EMBL" id="JACYCC010000060">
    <property type="protein sequence ID" value="KAF8676373.1"/>
    <property type="molecule type" value="Genomic_DNA"/>
</dbReference>
<feature type="compositionally biased region" description="Low complexity" evidence="1">
    <location>
        <begin position="163"/>
        <end position="174"/>
    </location>
</feature>
<feature type="compositionally biased region" description="Low complexity" evidence="1">
    <location>
        <begin position="130"/>
        <end position="143"/>
    </location>
</feature>
<feature type="region of interest" description="Disordered" evidence="1">
    <location>
        <begin position="163"/>
        <end position="193"/>
    </location>
</feature>
<proteinExistence type="predicted"/>
<evidence type="ECO:0000313" key="3">
    <source>
        <dbReference type="EMBL" id="KAF8676373.1"/>
    </source>
</evidence>
<comment type="caution">
    <text evidence="3">The sequence shown here is derived from an EMBL/GenBank/DDBJ whole genome shotgun (WGS) entry which is preliminary data.</text>
</comment>
<accession>A0A8H7H416</accession>